<name>A0A382IZQ8_9ZZZZ</name>
<organism evidence="1">
    <name type="scientific">marine metagenome</name>
    <dbReference type="NCBI Taxonomy" id="408172"/>
    <lineage>
        <taxon>unclassified sequences</taxon>
        <taxon>metagenomes</taxon>
        <taxon>ecological metagenomes</taxon>
    </lineage>
</organism>
<sequence length="77" mass="8458">MRGTVFPALFTVVYSMCHLATAADWPQWRYDAGHGAVTPLALPDQLHLQWSRQLPAASPAWPATQSKLGFDLAPEPV</sequence>
<evidence type="ECO:0000313" key="1">
    <source>
        <dbReference type="EMBL" id="SVC04652.1"/>
    </source>
</evidence>
<accession>A0A382IZQ8</accession>
<dbReference type="SUPFAM" id="SSF50998">
    <property type="entry name" value="Quinoprotein alcohol dehydrogenase-like"/>
    <property type="match status" value="1"/>
</dbReference>
<dbReference type="InterPro" id="IPR011047">
    <property type="entry name" value="Quinoprotein_ADH-like_sf"/>
</dbReference>
<dbReference type="EMBL" id="UINC01070478">
    <property type="protein sequence ID" value="SVC04652.1"/>
    <property type="molecule type" value="Genomic_DNA"/>
</dbReference>
<feature type="non-terminal residue" evidence="1">
    <location>
        <position position="77"/>
    </location>
</feature>
<reference evidence="1" key="1">
    <citation type="submission" date="2018-05" db="EMBL/GenBank/DDBJ databases">
        <authorList>
            <person name="Lanie J.A."/>
            <person name="Ng W.-L."/>
            <person name="Kazmierczak K.M."/>
            <person name="Andrzejewski T.M."/>
            <person name="Davidsen T.M."/>
            <person name="Wayne K.J."/>
            <person name="Tettelin H."/>
            <person name="Glass J.I."/>
            <person name="Rusch D."/>
            <person name="Podicherti R."/>
            <person name="Tsui H.-C.T."/>
            <person name="Winkler M.E."/>
        </authorList>
    </citation>
    <scope>NUCLEOTIDE SEQUENCE</scope>
</reference>
<dbReference type="AlphaFoldDB" id="A0A382IZQ8"/>
<gene>
    <name evidence="1" type="ORF">METZ01_LOCUS257506</name>
</gene>
<protein>
    <submittedName>
        <fullName evidence="1">Uncharacterized protein</fullName>
    </submittedName>
</protein>
<proteinExistence type="predicted"/>